<dbReference type="Proteomes" id="UP000242188">
    <property type="component" value="Unassembled WGS sequence"/>
</dbReference>
<feature type="compositionally biased region" description="Polar residues" evidence="2">
    <location>
        <begin position="160"/>
        <end position="169"/>
    </location>
</feature>
<accession>A0A210Q529</accession>
<protein>
    <submittedName>
        <fullName evidence="3">Uncharacterized protein</fullName>
    </submittedName>
</protein>
<gene>
    <name evidence="3" type="ORF">KP79_PYT10167</name>
</gene>
<sequence>MEEAKDFTRQQNQNNEESNNENKEYKRKRRRRSERRKQSSNGSEENRNEDFPEKHTIDVEELRKRISEDPEQGTDNNGPQEEKSAIARLRRREKRTSRAFDTLSECRKMFRQEMALLGKEVEQFRTICQNQISKYKLLVLEQKDRHQNQREERDGDTSEHSSLSRTVSAESGDRAWEDMLSLLQVDMDFLSRKQAVLDKEQQMLDKEESLAQRQKDLEEYEKEINEIERMLDRRQNLSNKRQRDLACLDDELLVLKSDINTAKDELENKGIDTEVASERARHNWDIVRKNLFEKQTFLENTVQKYRTDLATAQSNITSKDILLVKQQQEIADLKDEVDKKTVKMHQLETQLTFTLEEARCLEKKFHQMLLQSESSLILNNNLLEPSPSTTPQKRLLKRESSRSLLHRESHSPSSTDRHRSEDTKATNSNRVVRHHPDSTQNNFESEQDARSAILSGKSASCVVM</sequence>
<feature type="region of interest" description="Disordered" evidence="2">
    <location>
        <begin position="1"/>
        <end position="94"/>
    </location>
</feature>
<organism evidence="3 4">
    <name type="scientific">Mizuhopecten yessoensis</name>
    <name type="common">Japanese scallop</name>
    <name type="synonym">Patinopecten yessoensis</name>
    <dbReference type="NCBI Taxonomy" id="6573"/>
    <lineage>
        <taxon>Eukaryota</taxon>
        <taxon>Metazoa</taxon>
        <taxon>Spiralia</taxon>
        <taxon>Lophotrochozoa</taxon>
        <taxon>Mollusca</taxon>
        <taxon>Bivalvia</taxon>
        <taxon>Autobranchia</taxon>
        <taxon>Pteriomorphia</taxon>
        <taxon>Pectinida</taxon>
        <taxon>Pectinoidea</taxon>
        <taxon>Pectinidae</taxon>
        <taxon>Mizuhopecten</taxon>
    </lineage>
</organism>
<feature type="compositionally biased region" description="Basic residues" evidence="2">
    <location>
        <begin position="25"/>
        <end position="35"/>
    </location>
</feature>
<reference evidence="3 4" key="1">
    <citation type="journal article" date="2017" name="Nat. Ecol. Evol.">
        <title>Scallop genome provides insights into evolution of bilaterian karyotype and development.</title>
        <authorList>
            <person name="Wang S."/>
            <person name="Zhang J."/>
            <person name="Jiao W."/>
            <person name="Li J."/>
            <person name="Xun X."/>
            <person name="Sun Y."/>
            <person name="Guo X."/>
            <person name="Huan P."/>
            <person name="Dong B."/>
            <person name="Zhang L."/>
            <person name="Hu X."/>
            <person name="Sun X."/>
            <person name="Wang J."/>
            <person name="Zhao C."/>
            <person name="Wang Y."/>
            <person name="Wang D."/>
            <person name="Huang X."/>
            <person name="Wang R."/>
            <person name="Lv J."/>
            <person name="Li Y."/>
            <person name="Zhang Z."/>
            <person name="Liu B."/>
            <person name="Lu W."/>
            <person name="Hui Y."/>
            <person name="Liang J."/>
            <person name="Zhou Z."/>
            <person name="Hou R."/>
            <person name="Li X."/>
            <person name="Liu Y."/>
            <person name="Li H."/>
            <person name="Ning X."/>
            <person name="Lin Y."/>
            <person name="Zhao L."/>
            <person name="Xing Q."/>
            <person name="Dou J."/>
            <person name="Li Y."/>
            <person name="Mao J."/>
            <person name="Guo H."/>
            <person name="Dou H."/>
            <person name="Li T."/>
            <person name="Mu C."/>
            <person name="Jiang W."/>
            <person name="Fu Q."/>
            <person name="Fu X."/>
            <person name="Miao Y."/>
            <person name="Liu J."/>
            <person name="Yu Q."/>
            <person name="Li R."/>
            <person name="Liao H."/>
            <person name="Li X."/>
            <person name="Kong Y."/>
            <person name="Jiang Z."/>
            <person name="Chourrout D."/>
            <person name="Li R."/>
            <person name="Bao Z."/>
        </authorList>
    </citation>
    <scope>NUCLEOTIDE SEQUENCE [LARGE SCALE GENOMIC DNA]</scope>
    <source>
        <strain evidence="3 4">PY_sf001</strain>
    </source>
</reference>
<feature type="compositionally biased region" description="Basic and acidic residues" evidence="2">
    <location>
        <begin position="44"/>
        <end position="68"/>
    </location>
</feature>
<keyword evidence="4" id="KW-1185">Reference proteome</keyword>
<feature type="coiled-coil region" evidence="1">
    <location>
        <begin position="323"/>
        <end position="364"/>
    </location>
</feature>
<feature type="compositionally biased region" description="Basic and acidic residues" evidence="2">
    <location>
        <begin position="397"/>
        <end position="424"/>
    </location>
</feature>
<keyword evidence="1" id="KW-0175">Coiled coil</keyword>
<name>A0A210Q529_MIZYE</name>
<evidence type="ECO:0000256" key="2">
    <source>
        <dbReference type="SAM" id="MobiDB-lite"/>
    </source>
</evidence>
<proteinExistence type="predicted"/>
<evidence type="ECO:0000313" key="3">
    <source>
        <dbReference type="EMBL" id="OWF43846.1"/>
    </source>
</evidence>
<comment type="caution">
    <text evidence="3">The sequence shown here is derived from an EMBL/GenBank/DDBJ whole genome shotgun (WGS) entry which is preliminary data.</text>
</comment>
<dbReference type="OrthoDB" id="10072038at2759"/>
<feature type="compositionally biased region" description="Basic and acidic residues" evidence="2">
    <location>
        <begin position="146"/>
        <end position="159"/>
    </location>
</feature>
<feature type="region of interest" description="Disordered" evidence="2">
    <location>
        <begin position="381"/>
        <end position="450"/>
    </location>
</feature>
<feature type="region of interest" description="Disordered" evidence="2">
    <location>
        <begin position="146"/>
        <end position="170"/>
    </location>
</feature>
<evidence type="ECO:0000256" key="1">
    <source>
        <dbReference type="SAM" id="Coils"/>
    </source>
</evidence>
<feature type="coiled-coil region" evidence="1">
    <location>
        <begin position="197"/>
        <end position="265"/>
    </location>
</feature>
<dbReference type="AlphaFoldDB" id="A0A210Q529"/>
<dbReference type="EMBL" id="NEDP02004994">
    <property type="protein sequence ID" value="OWF43846.1"/>
    <property type="molecule type" value="Genomic_DNA"/>
</dbReference>
<evidence type="ECO:0000313" key="4">
    <source>
        <dbReference type="Proteomes" id="UP000242188"/>
    </source>
</evidence>